<dbReference type="InterPro" id="IPR011013">
    <property type="entry name" value="Gal_mutarotase_sf_dom"/>
</dbReference>
<dbReference type="GO" id="GO:0003824">
    <property type="term" value="F:catalytic activity"/>
    <property type="evidence" value="ECO:0007669"/>
    <property type="project" value="InterPro"/>
</dbReference>
<accession>A0A9Q2S3K6</accession>
<sequence length="499" mass="54662">MKRRGFLASSVAALALGSKRTSAQEAPDSLLAEARALAASIYVPPSSELPPPFDGLSYDAYRGIRPVPGKAAMLPLGADYAVDLLPPGLYFPDPVEIELPTETGFARLPVSPDLFSFEPRYFDSIPDTSPEAGFSGLRLRYPLNTTGVLDEVLVVQGASYFRAIGQAMAYGLSARAVAIGTGGSVPEEFPRFTRLRLHGEQDGAVRMEAVIDSPSLAGHLDMTLRPGTDTMMDLTVTLMPRREIADIGVAPLTSMYLKGPMRSAVSDDFRPRVHDSDVLVIKTGGGEQVWRPIANPARVETSAFLDDSPAAFGFWQTARMFEDFEDSEARYHDRPSALVEPLNNWGPGAVILVEIPTGDEFMDNIVAFWRPLEPLAAGTEHSFDYRLTWTRSPSPVISSMPIRQSRSGREHDRPGTRRFVVDFAGNEARLWPDLSATDGEISGESLFILPDDRGTRMTFLLTPGDVDTIDLRLVLRDNTGAAASPVWLYRWTRARDGDV</sequence>
<dbReference type="Gene3D" id="2.60.40.10">
    <property type="entry name" value="Immunoglobulins"/>
    <property type="match status" value="1"/>
</dbReference>
<keyword evidence="5" id="KW-0574">Periplasm</keyword>
<dbReference type="GO" id="GO:0030288">
    <property type="term" value="C:outer membrane-bounded periplasmic space"/>
    <property type="evidence" value="ECO:0007669"/>
    <property type="project" value="TreeGrafter"/>
</dbReference>
<evidence type="ECO:0000259" key="6">
    <source>
        <dbReference type="Pfam" id="PF04349"/>
    </source>
</evidence>
<dbReference type="Gene3D" id="2.70.98.10">
    <property type="match status" value="1"/>
</dbReference>
<evidence type="ECO:0000256" key="2">
    <source>
        <dbReference type="ARBA" id="ARBA00005001"/>
    </source>
</evidence>
<feature type="domain" description="Glucan biosynthesis periplasmic MdoG C-terminal" evidence="6">
    <location>
        <begin position="28"/>
        <end position="491"/>
    </location>
</feature>
<dbReference type="AlphaFoldDB" id="A0A9Q2S3K6"/>
<dbReference type="PIRSF" id="PIRSF006281">
    <property type="entry name" value="MdoG"/>
    <property type="match status" value="1"/>
</dbReference>
<dbReference type="PANTHER" id="PTHR30504:SF4">
    <property type="entry name" value="GLUCANS BIOSYNTHESIS PROTEIN G"/>
    <property type="match status" value="1"/>
</dbReference>
<keyword evidence="10" id="KW-1185">Reference proteome</keyword>
<dbReference type="EMBL" id="JAFBXE010000015">
    <property type="protein sequence ID" value="MBM2414414.1"/>
    <property type="molecule type" value="Genomic_DNA"/>
</dbReference>
<reference evidence="7 10" key="1">
    <citation type="submission" date="2021-01" db="EMBL/GenBank/DDBJ databases">
        <title>Diatom-associated Roseobacters Show Island Model of Population Structure.</title>
        <authorList>
            <person name="Qu L."/>
            <person name="Feng X."/>
            <person name="Chen Y."/>
            <person name="Li L."/>
            <person name="Wang X."/>
            <person name="Hu Z."/>
            <person name="Wang H."/>
            <person name="Luo H."/>
        </authorList>
    </citation>
    <scope>NUCLEOTIDE SEQUENCE</scope>
    <source>
        <strain evidence="8 10">CC28-63</strain>
        <strain evidence="7">CC28-69</strain>
    </source>
</reference>
<dbReference type="Proteomes" id="UP000755667">
    <property type="component" value="Unassembled WGS sequence"/>
</dbReference>
<evidence type="ECO:0000313" key="8">
    <source>
        <dbReference type="EMBL" id="MBM2419085.1"/>
    </source>
</evidence>
<evidence type="ECO:0000313" key="9">
    <source>
        <dbReference type="Proteomes" id="UP000755667"/>
    </source>
</evidence>
<dbReference type="Proteomes" id="UP000809440">
    <property type="component" value="Unassembled WGS sequence"/>
</dbReference>
<dbReference type="InterPro" id="IPR014438">
    <property type="entry name" value="Glucan_biosyn_MdoG/MdoD"/>
</dbReference>
<comment type="pathway">
    <text evidence="2">Glycan metabolism; osmoregulated periplasmic glucan (OPG) biosynthesis.</text>
</comment>
<dbReference type="GO" id="GO:0051274">
    <property type="term" value="P:beta-glucan biosynthetic process"/>
    <property type="evidence" value="ECO:0007669"/>
    <property type="project" value="TreeGrafter"/>
</dbReference>
<dbReference type="SUPFAM" id="SSF81296">
    <property type="entry name" value="E set domains"/>
    <property type="match status" value="1"/>
</dbReference>
<evidence type="ECO:0000256" key="5">
    <source>
        <dbReference type="ARBA" id="ARBA00022764"/>
    </source>
</evidence>
<proteinExistence type="inferred from homology"/>
<evidence type="ECO:0000313" key="10">
    <source>
        <dbReference type="Proteomes" id="UP000809440"/>
    </source>
</evidence>
<dbReference type="InterPro" id="IPR014718">
    <property type="entry name" value="GH-type_carb-bd"/>
</dbReference>
<dbReference type="InterPro" id="IPR014756">
    <property type="entry name" value="Ig_E-set"/>
</dbReference>
<name>A0A9Q2S3K6_9RHOB</name>
<dbReference type="OrthoDB" id="9777817at2"/>
<protein>
    <recommendedName>
        <fullName evidence="4">Glucans biosynthesis protein G</fullName>
    </recommendedName>
</protein>
<dbReference type="InterPro" id="IPR013783">
    <property type="entry name" value="Ig-like_fold"/>
</dbReference>
<comment type="caution">
    <text evidence="7">The sequence shown here is derived from an EMBL/GenBank/DDBJ whole genome shotgun (WGS) entry which is preliminary data.</text>
</comment>
<dbReference type="SUPFAM" id="SSF74650">
    <property type="entry name" value="Galactose mutarotase-like"/>
    <property type="match status" value="1"/>
</dbReference>
<dbReference type="InterPro" id="IPR007444">
    <property type="entry name" value="Glucan_biosyn_MdoG_C"/>
</dbReference>
<evidence type="ECO:0000313" key="7">
    <source>
        <dbReference type="EMBL" id="MBM2414414.1"/>
    </source>
</evidence>
<evidence type="ECO:0000256" key="1">
    <source>
        <dbReference type="ARBA" id="ARBA00004418"/>
    </source>
</evidence>
<evidence type="ECO:0000256" key="4">
    <source>
        <dbReference type="ARBA" id="ARBA00015376"/>
    </source>
</evidence>
<evidence type="ECO:0000256" key="3">
    <source>
        <dbReference type="ARBA" id="ARBA00009284"/>
    </source>
</evidence>
<gene>
    <name evidence="7" type="ORF">JQX41_19010</name>
    <name evidence="8" type="ORF">JQX48_19030</name>
</gene>
<dbReference type="GO" id="GO:0030246">
    <property type="term" value="F:carbohydrate binding"/>
    <property type="evidence" value="ECO:0007669"/>
    <property type="project" value="InterPro"/>
</dbReference>
<dbReference type="PANTHER" id="PTHR30504">
    <property type="entry name" value="GLUCANS BIOSYNTHESIS PROTEIN"/>
    <property type="match status" value="1"/>
</dbReference>
<dbReference type="EMBL" id="JAFBXF010000015">
    <property type="protein sequence ID" value="MBM2419085.1"/>
    <property type="molecule type" value="Genomic_DNA"/>
</dbReference>
<dbReference type="Pfam" id="PF04349">
    <property type="entry name" value="MdoG"/>
    <property type="match status" value="1"/>
</dbReference>
<dbReference type="RefSeq" id="WP_085631555.1">
    <property type="nucleotide sequence ID" value="NZ_JAFBXG010000014.1"/>
</dbReference>
<organism evidence="7 9">
    <name type="scientific">Marivita cryptomonadis</name>
    <dbReference type="NCBI Taxonomy" id="505252"/>
    <lineage>
        <taxon>Bacteria</taxon>
        <taxon>Pseudomonadati</taxon>
        <taxon>Pseudomonadota</taxon>
        <taxon>Alphaproteobacteria</taxon>
        <taxon>Rhodobacterales</taxon>
        <taxon>Roseobacteraceae</taxon>
        <taxon>Marivita</taxon>
    </lineage>
</organism>
<comment type="subcellular location">
    <subcellularLocation>
        <location evidence="1">Periplasm</location>
    </subcellularLocation>
</comment>
<comment type="similarity">
    <text evidence="3">Belongs to the OpgD/OpgG family.</text>
</comment>